<feature type="compositionally biased region" description="Low complexity" evidence="1">
    <location>
        <begin position="218"/>
        <end position="229"/>
    </location>
</feature>
<feature type="compositionally biased region" description="Basic and acidic residues" evidence="1">
    <location>
        <begin position="76"/>
        <end position="90"/>
    </location>
</feature>
<gene>
    <name evidence="3" type="ORF">ACFHYQ_27485</name>
</gene>
<keyword evidence="2" id="KW-0812">Transmembrane</keyword>
<feature type="compositionally biased region" description="Low complexity" evidence="1">
    <location>
        <begin position="252"/>
        <end position="263"/>
    </location>
</feature>
<evidence type="ECO:0000313" key="3">
    <source>
        <dbReference type="EMBL" id="MFC0866046.1"/>
    </source>
</evidence>
<sequence>MSKRKDLMADQFPEDPLETGQLEHTGPLVRPYIQADPRYGTGAGRFWSDRPDEMPPHSGPAAADVTSDGDLLPADWTREHGRDRAPAEHDEYGEDDGTAGHDDHDERDDPKGFLGAGWRSQGDPEEFGERRRGGALLRVAGVGVAVVAAIWALSAWAGGPSESCTGDCTAKAPVASSPAVSAEPIDESVLDPVPTETATPTRTPSPIVRLRTAPTSGPAVTPTAKATPTRRPPVSPTASHPAVIDPQSSEKTTVPSDPSVPTVPSDPPSAIGEETPAPEPPPTQEPGDRRRGGLLGWLF</sequence>
<feature type="region of interest" description="Disordered" evidence="1">
    <location>
        <begin position="1"/>
        <end position="129"/>
    </location>
</feature>
<organism evidence="3 4">
    <name type="scientific">Sphaerimonospora cavernae</name>
    <dbReference type="NCBI Taxonomy" id="1740611"/>
    <lineage>
        <taxon>Bacteria</taxon>
        <taxon>Bacillati</taxon>
        <taxon>Actinomycetota</taxon>
        <taxon>Actinomycetes</taxon>
        <taxon>Streptosporangiales</taxon>
        <taxon>Streptosporangiaceae</taxon>
        <taxon>Sphaerimonospora</taxon>
    </lineage>
</organism>
<feature type="region of interest" description="Disordered" evidence="1">
    <location>
        <begin position="178"/>
        <end position="299"/>
    </location>
</feature>
<comment type="caution">
    <text evidence="3">The sequence shown here is derived from an EMBL/GenBank/DDBJ whole genome shotgun (WGS) entry which is preliminary data.</text>
</comment>
<keyword evidence="4" id="KW-1185">Reference proteome</keyword>
<evidence type="ECO:0000256" key="1">
    <source>
        <dbReference type="SAM" id="MobiDB-lite"/>
    </source>
</evidence>
<feature type="transmembrane region" description="Helical" evidence="2">
    <location>
        <begin position="135"/>
        <end position="157"/>
    </location>
</feature>
<name>A0ABV6UCX1_9ACTN</name>
<keyword evidence="2" id="KW-0472">Membrane</keyword>
<dbReference type="EMBL" id="JBHMQT010000063">
    <property type="protein sequence ID" value="MFC0866046.1"/>
    <property type="molecule type" value="Genomic_DNA"/>
</dbReference>
<dbReference type="RefSeq" id="WP_394304049.1">
    <property type="nucleotide sequence ID" value="NZ_JBHMQT010000063.1"/>
</dbReference>
<reference evidence="3 4" key="1">
    <citation type="submission" date="2024-09" db="EMBL/GenBank/DDBJ databases">
        <authorList>
            <person name="Sun Q."/>
            <person name="Mori K."/>
        </authorList>
    </citation>
    <scope>NUCLEOTIDE SEQUENCE [LARGE SCALE GENOMIC DNA]</scope>
    <source>
        <strain evidence="3 4">TBRC 1851</strain>
    </source>
</reference>
<evidence type="ECO:0000256" key="2">
    <source>
        <dbReference type="SAM" id="Phobius"/>
    </source>
</evidence>
<feature type="compositionally biased region" description="Basic and acidic residues" evidence="1">
    <location>
        <begin position="98"/>
        <end position="111"/>
    </location>
</feature>
<proteinExistence type="predicted"/>
<protein>
    <submittedName>
        <fullName evidence="3">Uncharacterized protein</fullName>
    </submittedName>
</protein>
<dbReference type="Proteomes" id="UP001589870">
    <property type="component" value="Unassembled WGS sequence"/>
</dbReference>
<keyword evidence="2" id="KW-1133">Transmembrane helix</keyword>
<accession>A0ABV6UCX1</accession>
<evidence type="ECO:0000313" key="4">
    <source>
        <dbReference type="Proteomes" id="UP001589870"/>
    </source>
</evidence>